<dbReference type="SUPFAM" id="SSF52047">
    <property type="entry name" value="RNI-like"/>
    <property type="match status" value="1"/>
</dbReference>
<sequence length="409" mass="45312">MERVENALTEKLSALSVGKDFNPETDMLVQDSGSKRRKGGMHLEADFGGEQDCGIDSKGAMSGVESSCGEVEQELTADSHTPSCSSSMLQEEQAALCTEVADGPPDGFLSILPYTDLKSLLTLERVSKHMRSGVNDVLVWRKLEVEPPLSRALTDDILMTLVKRAGRLLKVMRLVRCSRITDGGLANALSLCPQLEKLEIPGCTGLNIDALVHTVEQHCAMSRSQGMCGIKQLRIRGMYEINQQSLYALRDLILSGPGHQSTPGPTQPVYMFSNTFDDHRAIDVEMCPRCDFEYATIVFDCTRKSCQNAAKIDPSKACRGCFMCLPRCSGCGNCLLEDEEFERTCCVWSLCFSCWAQSPRCAECNTAICWQHKTEFLEGITQDPKSEVCVRCRMFWKELRANGSIGFSF</sequence>
<evidence type="ECO:0000313" key="3">
    <source>
        <dbReference type="EMBL" id="PTQ37308.1"/>
    </source>
</evidence>
<keyword evidence="4" id="KW-1185">Reference proteome</keyword>
<evidence type="ECO:0000259" key="2">
    <source>
        <dbReference type="PROSITE" id="PS51379"/>
    </source>
</evidence>
<dbReference type="OMA" id="CEECGGC"/>
<dbReference type="InterPro" id="IPR001810">
    <property type="entry name" value="F-box_dom"/>
</dbReference>
<dbReference type="PROSITE" id="PS51379">
    <property type="entry name" value="4FE4S_FER_2"/>
    <property type="match status" value="1"/>
</dbReference>
<accession>A0A2R6WTW1</accession>
<dbReference type="PROSITE" id="PS50181">
    <property type="entry name" value="FBOX"/>
    <property type="match status" value="1"/>
</dbReference>
<evidence type="ECO:0008006" key="5">
    <source>
        <dbReference type="Google" id="ProtNLM"/>
    </source>
</evidence>
<dbReference type="AlphaFoldDB" id="A0A2R6WTW1"/>
<evidence type="ECO:0000259" key="1">
    <source>
        <dbReference type="PROSITE" id="PS50181"/>
    </source>
</evidence>
<dbReference type="EMBL" id="KZ772730">
    <property type="protein sequence ID" value="PTQ37308.1"/>
    <property type="molecule type" value="Genomic_DNA"/>
</dbReference>
<evidence type="ECO:0000313" key="4">
    <source>
        <dbReference type="Proteomes" id="UP000244005"/>
    </source>
</evidence>
<gene>
    <name evidence="3" type="ORF">MARPO_0058s0084</name>
</gene>
<dbReference type="Gene3D" id="3.80.10.10">
    <property type="entry name" value="Ribonuclease Inhibitor"/>
    <property type="match status" value="1"/>
</dbReference>
<feature type="domain" description="F-box" evidence="1">
    <location>
        <begin position="97"/>
        <end position="143"/>
    </location>
</feature>
<dbReference type="InterPro" id="IPR032675">
    <property type="entry name" value="LRR_dom_sf"/>
</dbReference>
<dbReference type="Proteomes" id="UP000244005">
    <property type="component" value="Unassembled WGS sequence"/>
</dbReference>
<dbReference type="InterPro" id="IPR036047">
    <property type="entry name" value="F-box-like_dom_sf"/>
</dbReference>
<name>A0A2R6WTW1_MARPO</name>
<feature type="domain" description="4Fe-4S ferredoxin-type" evidence="2">
    <location>
        <begin position="308"/>
        <end position="339"/>
    </location>
</feature>
<reference evidence="4" key="1">
    <citation type="journal article" date="2017" name="Cell">
        <title>Insights into land plant evolution garnered from the Marchantia polymorpha genome.</title>
        <authorList>
            <person name="Bowman J.L."/>
            <person name="Kohchi T."/>
            <person name="Yamato K.T."/>
            <person name="Jenkins J."/>
            <person name="Shu S."/>
            <person name="Ishizaki K."/>
            <person name="Yamaoka S."/>
            <person name="Nishihama R."/>
            <person name="Nakamura Y."/>
            <person name="Berger F."/>
            <person name="Adam C."/>
            <person name="Aki S.S."/>
            <person name="Althoff F."/>
            <person name="Araki T."/>
            <person name="Arteaga-Vazquez M.A."/>
            <person name="Balasubrmanian S."/>
            <person name="Barry K."/>
            <person name="Bauer D."/>
            <person name="Boehm C.R."/>
            <person name="Briginshaw L."/>
            <person name="Caballero-Perez J."/>
            <person name="Catarino B."/>
            <person name="Chen F."/>
            <person name="Chiyoda S."/>
            <person name="Chovatia M."/>
            <person name="Davies K.M."/>
            <person name="Delmans M."/>
            <person name="Demura T."/>
            <person name="Dierschke T."/>
            <person name="Dolan L."/>
            <person name="Dorantes-Acosta A.E."/>
            <person name="Eklund D.M."/>
            <person name="Florent S.N."/>
            <person name="Flores-Sandoval E."/>
            <person name="Fujiyama A."/>
            <person name="Fukuzawa H."/>
            <person name="Galik B."/>
            <person name="Grimanelli D."/>
            <person name="Grimwood J."/>
            <person name="Grossniklaus U."/>
            <person name="Hamada T."/>
            <person name="Haseloff J."/>
            <person name="Hetherington A.J."/>
            <person name="Higo A."/>
            <person name="Hirakawa Y."/>
            <person name="Hundley H.N."/>
            <person name="Ikeda Y."/>
            <person name="Inoue K."/>
            <person name="Inoue S.I."/>
            <person name="Ishida S."/>
            <person name="Jia Q."/>
            <person name="Kakita M."/>
            <person name="Kanazawa T."/>
            <person name="Kawai Y."/>
            <person name="Kawashima T."/>
            <person name="Kennedy M."/>
            <person name="Kinose K."/>
            <person name="Kinoshita T."/>
            <person name="Kohara Y."/>
            <person name="Koide E."/>
            <person name="Komatsu K."/>
            <person name="Kopischke S."/>
            <person name="Kubo M."/>
            <person name="Kyozuka J."/>
            <person name="Lagercrantz U."/>
            <person name="Lin S.S."/>
            <person name="Lindquist E."/>
            <person name="Lipzen A.M."/>
            <person name="Lu C.W."/>
            <person name="De Luna E."/>
            <person name="Martienssen R.A."/>
            <person name="Minamino N."/>
            <person name="Mizutani M."/>
            <person name="Mizutani M."/>
            <person name="Mochizuki N."/>
            <person name="Monte I."/>
            <person name="Mosher R."/>
            <person name="Nagasaki H."/>
            <person name="Nakagami H."/>
            <person name="Naramoto S."/>
            <person name="Nishitani K."/>
            <person name="Ohtani M."/>
            <person name="Okamoto T."/>
            <person name="Okumura M."/>
            <person name="Phillips J."/>
            <person name="Pollak B."/>
            <person name="Reinders A."/>
            <person name="Rovekamp M."/>
            <person name="Sano R."/>
            <person name="Sawa S."/>
            <person name="Schmid M.W."/>
            <person name="Shirakawa M."/>
            <person name="Solano R."/>
            <person name="Spunde A."/>
            <person name="Suetsugu N."/>
            <person name="Sugano S."/>
            <person name="Sugiyama A."/>
            <person name="Sun R."/>
            <person name="Suzuki Y."/>
            <person name="Takenaka M."/>
            <person name="Takezawa D."/>
            <person name="Tomogane H."/>
            <person name="Tsuzuki M."/>
            <person name="Ueda T."/>
            <person name="Umeda M."/>
            <person name="Ward J.M."/>
            <person name="Watanabe Y."/>
            <person name="Yazaki K."/>
            <person name="Yokoyama R."/>
            <person name="Yoshitake Y."/>
            <person name="Yotsui I."/>
            <person name="Zachgo S."/>
            <person name="Schmutz J."/>
        </authorList>
    </citation>
    <scope>NUCLEOTIDE SEQUENCE [LARGE SCALE GENOMIC DNA]</scope>
    <source>
        <strain evidence="4">Tak-1</strain>
    </source>
</reference>
<dbReference type="InterPro" id="IPR017896">
    <property type="entry name" value="4Fe4S_Fe-S-bd"/>
</dbReference>
<dbReference type="OrthoDB" id="10044893at2759"/>
<dbReference type="SUPFAM" id="SSF81383">
    <property type="entry name" value="F-box domain"/>
    <property type="match status" value="1"/>
</dbReference>
<proteinExistence type="predicted"/>
<organism evidence="3 4">
    <name type="scientific">Marchantia polymorpha</name>
    <name type="common">Common liverwort</name>
    <name type="synonym">Marchantia aquatica</name>
    <dbReference type="NCBI Taxonomy" id="3197"/>
    <lineage>
        <taxon>Eukaryota</taxon>
        <taxon>Viridiplantae</taxon>
        <taxon>Streptophyta</taxon>
        <taxon>Embryophyta</taxon>
        <taxon>Marchantiophyta</taxon>
        <taxon>Marchantiopsida</taxon>
        <taxon>Marchantiidae</taxon>
        <taxon>Marchantiales</taxon>
        <taxon>Marchantiaceae</taxon>
        <taxon>Marchantia</taxon>
    </lineage>
</organism>
<protein>
    <recommendedName>
        <fullName evidence="5">F-box domain-containing protein</fullName>
    </recommendedName>
</protein>